<evidence type="ECO:0000256" key="3">
    <source>
        <dbReference type="ARBA" id="ARBA00022475"/>
    </source>
</evidence>
<evidence type="ECO:0000256" key="8">
    <source>
        <dbReference type="ARBA" id="ARBA00038436"/>
    </source>
</evidence>
<dbReference type="AlphaFoldDB" id="A0A934QJR5"/>
<evidence type="ECO:0000256" key="1">
    <source>
        <dbReference type="ARBA" id="ARBA00004429"/>
    </source>
</evidence>
<evidence type="ECO:0000256" key="7">
    <source>
        <dbReference type="ARBA" id="ARBA00023136"/>
    </source>
</evidence>
<dbReference type="GO" id="GO:0022857">
    <property type="term" value="F:transmembrane transporter activity"/>
    <property type="evidence" value="ECO:0007669"/>
    <property type="project" value="UniProtKB-UniRule"/>
</dbReference>
<dbReference type="InterPro" id="IPR055348">
    <property type="entry name" value="DctQ"/>
</dbReference>
<feature type="transmembrane region" description="Helical" evidence="9">
    <location>
        <begin position="101"/>
        <end position="118"/>
    </location>
</feature>
<evidence type="ECO:0000256" key="6">
    <source>
        <dbReference type="ARBA" id="ARBA00022989"/>
    </source>
</evidence>
<protein>
    <recommendedName>
        <fullName evidence="9">TRAP transporter small permease protein</fullName>
    </recommendedName>
</protein>
<evidence type="ECO:0000256" key="2">
    <source>
        <dbReference type="ARBA" id="ARBA00022448"/>
    </source>
</evidence>
<dbReference type="Pfam" id="PF04290">
    <property type="entry name" value="DctQ"/>
    <property type="match status" value="1"/>
</dbReference>
<keyword evidence="7 9" id="KW-0472">Membrane</keyword>
<comment type="subcellular location">
    <subcellularLocation>
        <location evidence="1 9">Cell inner membrane</location>
        <topology evidence="1 9">Multi-pass membrane protein</topology>
    </subcellularLocation>
</comment>
<dbReference type="RefSeq" id="WP_051432055.1">
    <property type="nucleotide sequence ID" value="NZ_NRRE01000026.1"/>
</dbReference>
<feature type="transmembrane region" description="Helical" evidence="9">
    <location>
        <begin position="55"/>
        <end position="72"/>
    </location>
</feature>
<dbReference type="PANTHER" id="PTHR35011:SF10">
    <property type="entry name" value="TRAP TRANSPORTER SMALL PERMEASE PROTEIN"/>
    <property type="match status" value="1"/>
</dbReference>
<dbReference type="EMBL" id="NRRE01000026">
    <property type="protein sequence ID" value="MBK1698163.1"/>
    <property type="molecule type" value="Genomic_DNA"/>
</dbReference>
<proteinExistence type="inferred from homology"/>
<dbReference type="InterPro" id="IPR007387">
    <property type="entry name" value="TRAP_DctQ"/>
</dbReference>
<dbReference type="GO" id="GO:0005886">
    <property type="term" value="C:plasma membrane"/>
    <property type="evidence" value="ECO:0007669"/>
    <property type="project" value="UniProtKB-SubCell"/>
</dbReference>
<evidence type="ECO:0000313" key="11">
    <source>
        <dbReference type="EMBL" id="MBK1698163.1"/>
    </source>
</evidence>
<reference evidence="11" key="2">
    <citation type="journal article" date="2020" name="Microorganisms">
        <title>Osmotic Adaptation and Compatible Solute Biosynthesis of Phototrophic Bacteria as Revealed from Genome Analyses.</title>
        <authorList>
            <person name="Imhoff J.F."/>
            <person name="Rahn T."/>
            <person name="Kunzel S."/>
            <person name="Keller A."/>
            <person name="Neulinger S.C."/>
        </authorList>
    </citation>
    <scope>NUCLEOTIDE SEQUENCE</scope>
    <source>
        <strain evidence="11">DSM 9154</strain>
    </source>
</reference>
<keyword evidence="2 9" id="KW-0813">Transport</keyword>
<accession>A0A934QJR5</accession>
<reference evidence="11" key="1">
    <citation type="submission" date="2017-08" db="EMBL/GenBank/DDBJ databases">
        <authorList>
            <person name="Imhoff J.F."/>
            <person name="Rahn T."/>
            <person name="Kuenzel S."/>
            <person name="Neulinger S.C."/>
        </authorList>
    </citation>
    <scope>NUCLEOTIDE SEQUENCE</scope>
    <source>
        <strain evidence="11">DSM 9154</strain>
    </source>
</reference>
<comment type="subunit">
    <text evidence="9">The complex comprises the extracytoplasmic solute receptor protein and the two transmembrane proteins.</text>
</comment>
<dbReference type="PANTHER" id="PTHR35011">
    <property type="entry name" value="2,3-DIKETO-L-GULONATE TRAP TRANSPORTER SMALL PERMEASE PROTEIN YIAM"/>
    <property type="match status" value="1"/>
</dbReference>
<evidence type="ECO:0000259" key="10">
    <source>
        <dbReference type="Pfam" id="PF04290"/>
    </source>
</evidence>
<keyword evidence="4 9" id="KW-0997">Cell inner membrane</keyword>
<keyword evidence="3" id="KW-1003">Cell membrane</keyword>
<dbReference type="Proteomes" id="UP000778970">
    <property type="component" value="Unassembled WGS sequence"/>
</dbReference>
<feature type="transmembrane region" description="Helical" evidence="9">
    <location>
        <begin position="138"/>
        <end position="157"/>
    </location>
</feature>
<feature type="domain" description="Tripartite ATP-independent periplasmic transporters DctQ component" evidence="10">
    <location>
        <begin position="32"/>
        <end position="155"/>
    </location>
</feature>
<evidence type="ECO:0000313" key="12">
    <source>
        <dbReference type="Proteomes" id="UP000778970"/>
    </source>
</evidence>
<evidence type="ECO:0000256" key="4">
    <source>
        <dbReference type="ARBA" id="ARBA00022519"/>
    </source>
</evidence>
<keyword evidence="5 9" id="KW-0812">Transmembrane</keyword>
<keyword evidence="12" id="KW-1185">Reference proteome</keyword>
<name>A0A934QJR5_9PROT</name>
<organism evidence="11 12">
    <name type="scientific">Rhodovibrio salinarum</name>
    <dbReference type="NCBI Taxonomy" id="1087"/>
    <lineage>
        <taxon>Bacteria</taxon>
        <taxon>Pseudomonadati</taxon>
        <taxon>Pseudomonadota</taxon>
        <taxon>Alphaproteobacteria</taxon>
        <taxon>Rhodospirillales</taxon>
        <taxon>Rhodovibrionaceae</taxon>
        <taxon>Rhodovibrio</taxon>
    </lineage>
</organism>
<comment type="caution">
    <text evidence="11">The sequence shown here is derived from an EMBL/GenBank/DDBJ whole genome shotgun (WGS) entry which is preliminary data.</text>
</comment>
<dbReference type="GO" id="GO:0015740">
    <property type="term" value="P:C4-dicarboxylate transport"/>
    <property type="evidence" value="ECO:0007669"/>
    <property type="project" value="TreeGrafter"/>
</dbReference>
<comment type="function">
    <text evidence="9">Part of the tripartite ATP-independent periplasmic (TRAP) transport system.</text>
</comment>
<evidence type="ECO:0000256" key="9">
    <source>
        <dbReference type="RuleBase" id="RU369079"/>
    </source>
</evidence>
<comment type="similarity">
    <text evidence="8 9">Belongs to the TRAP transporter small permease family.</text>
</comment>
<evidence type="ECO:0000256" key="5">
    <source>
        <dbReference type="ARBA" id="ARBA00022692"/>
    </source>
</evidence>
<sequence length="169" mass="18372">MTHSLQRKAAVWARGVEHVSAWAAGLCLTLNVGVIVFAVVARYGFDVSPIWTEELARYALIWSVLLAGAAALRRGEHMQIRIVVDRLPPRVAVVVQTFRRLVVLAILIFMTVMGAYYAQKVSAMTTLAMNVSRSVPTASIPAGMGLMVLQYLLILLAGPAGRNDTEVVP</sequence>
<gene>
    <name evidence="11" type="ORF">CKO21_13025</name>
</gene>
<keyword evidence="6 9" id="KW-1133">Transmembrane helix</keyword>
<feature type="transmembrane region" description="Helical" evidence="9">
    <location>
        <begin position="21"/>
        <end position="43"/>
    </location>
</feature>